<feature type="region of interest" description="Disordered" evidence="13">
    <location>
        <begin position="561"/>
        <end position="595"/>
    </location>
</feature>
<feature type="transmembrane region" description="Helical" evidence="14">
    <location>
        <begin position="155"/>
        <end position="172"/>
    </location>
</feature>
<feature type="transmembrane region" description="Helical" evidence="14">
    <location>
        <begin position="100"/>
        <end position="118"/>
    </location>
</feature>
<feature type="domain" description="EfeO-type cupredoxin-like" evidence="16">
    <location>
        <begin position="467"/>
        <end position="555"/>
    </location>
</feature>
<comment type="similarity">
    <text evidence="3">Belongs to the multicopper oxidase family.</text>
</comment>
<feature type="binding site" description="type 1 copper site" evidence="12">
    <location>
        <position position="718"/>
    </location>
    <ligand>
        <name>Cu cation</name>
        <dbReference type="ChEBI" id="CHEBI:23378"/>
        <label>1</label>
    </ligand>
</feature>
<organism evidence="17 18">
    <name type="scientific">Brachybacterium avium</name>
    <dbReference type="NCBI Taxonomy" id="2017485"/>
    <lineage>
        <taxon>Bacteria</taxon>
        <taxon>Bacillati</taxon>
        <taxon>Actinomycetota</taxon>
        <taxon>Actinomycetes</taxon>
        <taxon>Micrococcales</taxon>
        <taxon>Dermabacteraceae</taxon>
        <taxon>Brachybacterium</taxon>
    </lineage>
</organism>
<comment type="cofactor">
    <cofactor evidence="2 12">
        <name>Cu(2+)</name>
        <dbReference type="ChEBI" id="CHEBI:29036"/>
    </cofactor>
</comment>
<keyword evidence="8" id="KW-0677">Repeat</keyword>
<evidence type="ECO:0000256" key="6">
    <source>
        <dbReference type="ARBA" id="ARBA00017290"/>
    </source>
</evidence>
<feature type="transmembrane region" description="Helical" evidence="14">
    <location>
        <begin position="74"/>
        <end position="94"/>
    </location>
</feature>
<keyword evidence="14" id="KW-0812">Transmembrane</keyword>
<evidence type="ECO:0000256" key="11">
    <source>
        <dbReference type="ARBA" id="ARBA00049340"/>
    </source>
</evidence>
<feature type="transmembrane region" description="Helical" evidence="14">
    <location>
        <begin position="307"/>
        <end position="326"/>
    </location>
</feature>
<dbReference type="InterPro" id="IPR045087">
    <property type="entry name" value="Cu-oxidase_fam"/>
</dbReference>
<evidence type="ECO:0000256" key="1">
    <source>
        <dbReference type="ARBA" id="ARBA00001960"/>
    </source>
</evidence>
<dbReference type="PANTHER" id="PTHR11709:SF394">
    <property type="entry name" value="FI03373P-RELATED"/>
    <property type="match status" value="1"/>
</dbReference>
<name>A0A220UA94_9MICO</name>
<dbReference type="InterPro" id="IPR008972">
    <property type="entry name" value="Cupredoxin"/>
</dbReference>
<dbReference type="EMBL" id="CP022316">
    <property type="protein sequence ID" value="ASK65058.1"/>
    <property type="molecule type" value="Genomic_DNA"/>
</dbReference>
<dbReference type="KEGG" id="brv:CFK39_03585"/>
<sequence>MSGSAPPRRRPPSWRLGWMLPAGIALLAGLDAALLLIGLPAPVSTDRLPVVHGMLLVLGFVGTLIALERATALARWYGFLAPALLGLGAIALIADPVPLSVGKILLVAGTAAFTLLYLPLWRRQYDEAVLTELLAAGLACGGAIRWAGGADFAEVLPWLIGFVVLTIAAERVELARITLGAGAGVRVLVHAAGVVAALLVGVVFPEAGAILLGAALGALLLWLIPHDIARRTLRTRGATRFMAAAILCGYGWLAIASAVLLLGGTPQGGAYDAVAHAVFLGFTISMIMAHATTILPAVLRIDLPYRSAFWVPLGLLQLSLAVRLGLGDALGWGPAWQLGGVLGVLALLAFLATALGSALLGPTRAPTRPTPRTAPLAHAARTPQAAPSPLPAAPVAEAAPGALSAPAPPAVPTAVGASRFGGRRAGAAVGALLLATLAILTIGTVDPLIWGGAPQAPEIATGPAATEEPAPVQTVAVTAADLRFTPDRIEVPAGTHLIIELTNTDAAMTHDLVVENGTRTARLAPGQSETLDVGVVTGDLDAWCGIAGHRQQGMVLSIVTTGGDPDEPPAVAGAEGDPAEHAHGAGGQGPVEKPAIDLAADPGAGFTPYDAELPPLPPSNGPVTRKVTLEVAEQEAEVAPGITQQLWIFGGTAPGPVLHGRVGDVFEVTLVNDGTIGHSIDFHAGELAPDGPMRTIAPGESLTYTFTAERAGIWMYHCGTAPVSAHVAAGMYGAVIIEPEDLPAVDRSYVLIQGEYYLGAQGQELDGDALAAGEPDLVVLNGYAAQYVHAPLQAVAGERVRFWVLDAGPERPLSFHVIGTQFDTVWSEGRYLVETASGDGSQALGLLPAQGGFVELIPPEPGHYPFMSHVLRDAERGAHGILEVRAS</sequence>
<feature type="transmembrane region" description="Helical" evidence="14">
    <location>
        <begin position="274"/>
        <end position="295"/>
    </location>
</feature>
<keyword evidence="14" id="KW-1133">Transmembrane helix</keyword>
<evidence type="ECO:0000256" key="8">
    <source>
        <dbReference type="ARBA" id="ARBA00022737"/>
    </source>
</evidence>
<evidence type="ECO:0000256" key="9">
    <source>
        <dbReference type="ARBA" id="ARBA00023002"/>
    </source>
</evidence>
<accession>A0A220UA94</accession>
<feature type="domain" description="Plastocyanin-like" evidence="15">
    <location>
        <begin position="631"/>
        <end position="740"/>
    </location>
</feature>
<dbReference type="Pfam" id="PF07732">
    <property type="entry name" value="Cu-oxidase_3"/>
    <property type="match status" value="1"/>
</dbReference>
<dbReference type="GO" id="GO:0050421">
    <property type="term" value="F:nitrite reductase (NO-forming) activity"/>
    <property type="evidence" value="ECO:0007669"/>
    <property type="project" value="UniProtKB-EC"/>
</dbReference>
<evidence type="ECO:0000256" key="10">
    <source>
        <dbReference type="ARBA" id="ARBA00023008"/>
    </source>
</evidence>
<comment type="catalytic activity">
    <reaction evidence="11">
        <text>nitric oxide + Fe(III)-[cytochrome c] + H2O = Fe(II)-[cytochrome c] + nitrite + 2 H(+)</text>
        <dbReference type="Rhea" id="RHEA:15233"/>
        <dbReference type="Rhea" id="RHEA-COMP:10350"/>
        <dbReference type="Rhea" id="RHEA-COMP:14399"/>
        <dbReference type="ChEBI" id="CHEBI:15377"/>
        <dbReference type="ChEBI" id="CHEBI:15378"/>
        <dbReference type="ChEBI" id="CHEBI:16301"/>
        <dbReference type="ChEBI" id="CHEBI:16480"/>
        <dbReference type="ChEBI" id="CHEBI:29033"/>
        <dbReference type="ChEBI" id="CHEBI:29034"/>
        <dbReference type="EC" id="1.7.2.1"/>
    </reaction>
</comment>
<keyword evidence="18" id="KW-1185">Reference proteome</keyword>
<feature type="binding site" description="type 1 copper site" evidence="12">
    <location>
        <position position="731"/>
    </location>
    <ligand>
        <name>Cu cation</name>
        <dbReference type="ChEBI" id="CHEBI:23378"/>
        <label>1</label>
    </ligand>
</feature>
<keyword evidence="9" id="KW-0560">Oxidoreductase</keyword>
<evidence type="ECO:0000313" key="18">
    <source>
        <dbReference type="Proteomes" id="UP000198398"/>
    </source>
</evidence>
<evidence type="ECO:0000256" key="12">
    <source>
        <dbReference type="PIRSR" id="PIRSR601287-1"/>
    </source>
</evidence>
<dbReference type="CDD" id="cd04208">
    <property type="entry name" value="CuRO_2_CuNIR"/>
    <property type="match status" value="1"/>
</dbReference>
<evidence type="ECO:0000256" key="14">
    <source>
        <dbReference type="SAM" id="Phobius"/>
    </source>
</evidence>
<feature type="transmembrane region" description="Helical" evidence="14">
    <location>
        <begin position="49"/>
        <end position="67"/>
    </location>
</feature>
<gene>
    <name evidence="17" type="ORF">CFK39_03585</name>
</gene>
<feature type="binding site" description="type 1 copper site" evidence="12">
    <location>
        <position position="683"/>
    </location>
    <ligand>
        <name>Cu cation</name>
        <dbReference type="ChEBI" id="CHEBI:23378"/>
        <label>1</label>
    </ligand>
</feature>
<evidence type="ECO:0000256" key="5">
    <source>
        <dbReference type="ARBA" id="ARBA00011882"/>
    </source>
</evidence>
<evidence type="ECO:0000256" key="3">
    <source>
        <dbReference type="ARBA" id="ARBA00010609"/>
    </source>
</evidence>
<dbReference type="InterPro" id="IPR028096">
    <property type="entry name" value="EfeO_Cupredoxin"/>
</dbReference>
<feature type="compositionally biased region" description="Low complexity" evidence="13">
    <location>
        <begin position="362"/>
        <end position="385"/>
    </location>
</feature>
<evidence type="ECO:0000256" key="7">
    <source>
        <dbReference type="ARBA" id="ARBA00022723"/>
    </source>
</evidence>
<dbReference type="GO" id="GO:0005507">
    <property type="term" value="F:copper ion binding"/>
    <property type="evidence" value="ECO:0007669"/>
    <property type="project" value="InterPro"/>
</dbReference>
<feature type="binding site" description="type 1 copper site" evidence="12">
    <location>
        <position position="869"/>
    </location>
    <ligand>
        <name>Cu cation</name>
        <dbReference type="ChEBI" id="CHEBI:23378"/>
        <label>1</label>
    </ligand>
</feature>
<feature type="transmembrane region" description="Helical" evidence="14">
    <location>
        <begin position="210"/>
        <end position="229"/>
    </location>
</feature>
<protein>
    <recommendedName>
        <fullName evidence="6">Copper-containing nitrite reductase</fullName>
        <ecNumber evidence="5">1.7.2.1</ecNumber>
    </recommendedName>
</protein>
<feature type="transmembrane region" description="Helical" evidence="14">
    <location>
        <begin position="184"/>
        <end position="204"/>
    </location>
</feature>
<reference evidence="18" key="1">
    <citation type="submission" date="2017-07" db="EMBL/GenBank/DDBJ databases">
        <title>Brachybacterium sp. VR2415.</title>
        <authorList>
            <person name="Tak E.J."/>
            <person name="Bae J.-W."/>
        </authorList>
    </citation>
    <scope>NUCLEOTIDE SEQUENCE [LARGE SCALE GENOMIC DNA]</scope>
    <source>
        <strain evidence="18">VR2415</strain>
    </source>
</reference>
<feature type="transmembrane region" description="Helical" evidence="14">
    <location>
        <begin position="427"/>
        <end position="450"/>
    </location>
</feature>
<feature type="region of interest" description="Disordered" evidence="13">
    <location>
        <begin position="362"/>
        <end position="393"/>
    </location>
</feature>
<dbReference type="AlphaFoldDB" id="A0A220UA94"/>
<keyword evidence="7 12" id="KW-0479">Metal-binding</keyword>
<feature type="transmembrane region" description="Helical" evidence="14">
    <location>
        <begin position="16"/>
        <end position="37"/>
    </location>
</feature>
<feature type="binding site" description="type 1 copper site" evidence="12">
    <location>
        <position position="678"/>
    </location>
    <ligand>
        <name>Cu cation</name>
        <dbReference type="ChEBI" id="CHEBI:23378"/>
        <label>1</label>
    </ligand>
</feature>
<comment type="subunit">
    <text evidence="4">Homotrimer.</text>
</comment>
<dbReference type="InterPro" id="IPR011707">
    <property type="entry name" value="Cu-oxidase-like_N"/>
</dbReference>
<keyword evidence="14" id="KW-0472">Membrane</keyword>
<evidence type="ECO:0000313" key="17">
    <source>
        <dbReference type="EMBL" id="ASK65058.1"/>
    </source>
</evidence>
<dbReference type="RefSeq" id="WP_089064305.1">
    <property type="nucleotide sequence ID" value="NZ_CP022316.1"/>
</dbReference>
<dbReference type="SUPFAM" id="SSF49503">
    <property type="entry name" value="Cupredoxins"/>
    <property type="match status" value="3"/>
</dbReference>
<proteinExistence type="inferred from homology"/>
<feature type="binding site" description="type 1 copper site" evidence="12">
    <location>
        <position position="726"/>
    </location>
    <ligand>
        <name>Cu cation</name>
        <dbReference type="ChEBI" id="CHEBI:23378"/>
        <label>1</label>
    </ligand>
</feature>
<comment type="cofactor">
    <cofactor evidence="1 12">
        <name>Cu(+)</name>
        <dbReference type="ChEBI" id="CHEBI:49552"/>
    </cofactor>
</comment>
<dbReference type="InterPro" id="IPR001287">
    <property type="entry name" value="NO2-reductase_Cu"/>
</dbReference>
<feature type="transmembrane region" description="Helical" evidence="14">
    <location>
        <begin position="338"/>
        <end position="360"/>
    </location>
</feature>
<feature type="binding site" description="type 1 copper site" evidence="12">
    <location>
        <position position="717"/>
    </location>
    <ligand>
        <name>Cu cation</name>
        <dbReference type="ChEBI" id="CHEBI:23378"/>
        <label>1</label>
    </ligand>
</feature>
<dbReference type="EC" id="1.7.2.1" evidence="5"/>
<evidence type="ECO:0000256" key="13">
    <source>
        <dbReference type="SAM" id="MobiDB-lite"/>
    </source>
</evidence>
<evidence type="ECO:0000256" key="4">
    <source>
        <dbReference type="ARBA" id="ARBA00011233"/>
    </source>
</evidence>
<feature type="transmembrane region" description="Helical" evidence="14">
    <location>
        <begin position="130"/>
        <end position="149"/>
    </location>
</feature>
<evidence type="ECO:0000259" key="16">
    <source>
        <dbReference type="Pfam" id="PF13473"/>
    </source>
</evidence>
<evidence type="ECO:0000259" key="15">
    <source>
        <dbReference type="Pfam" id="PF07732"/>
    </source>
</evidence>
<dbReference type="CDD" id="cd11020">
    <property type="entry name" value="CuRO_1_CuNIR"/>
    <property type="match status" value="1"/>
</dbReference>
<dbReference type="Pfam" id="PF13473">
    <property type="entry name" value="Cupredoxin_1"/>
    <property type="match status" value="1"/>
</dbReference>
<evidence type="ECO:0000256" key="2">
    <source>
        <dbReference type="ARBA" id="ARBA00001973"/>
    </source>
</evidence>
<dbReference type="Proteomes" id="UP000198398">
    <property type="component" value="Chromosome"/>
</dbReference>
<dbReference type="PANTHER" id="PTHR11709">
    <property type="entry name" value="MULTI-COPPER OXIDASE"/>
    <property type="match status" value="1"/>
</dbReference>
<dbReference type="PRINTS" id="PR00695">
    <property type="entry name" value="CUNO2RDTASE"/>
</dbReference>
<keyword evidence="10 12" id="KW-0186">Copper</keyword>
<dbReference type="Gene3D" id="2.60.40.420">
    <property type="entry name" value="Cupredoxins - blue copper proteins"/>
    <property type="match status" value="3"/>
</dbReference>
<feature type="transmembrane region" description="Helical" evidence="14">
    <location>
        <begin position="241"/>
        <end position="262"/>
    </location>
</feature>